<evidence type="ECO:0000259" key="12">
    <source>
        <dbReference type="Pfam" id="PF01035"/>
    </source>
</evidence>
<dbReference type="AlphaFoldDB" id="A0A9P6NDJ7"/>
<comment type="catalytic activity">
    <reaction evidence="11">
        <text>a 6-O-methyl-2'-deoxyguanosine in DNA + L-cysteinyl-[protein] = S-methyl-L-cysteinyl-[protein] + a 2'-deoxyguanosine in DNA</text>
        <dbReference type="Rhea" id="RHEA:24000"/>
        <dbReference type="Rhea" id="RHEA-COMP:10131"/>
        <dbReference type="Rhea" id="RHEA-COMP:10132"/>
        <dbReference type="Rhea" id="RHEA-COMP:11367"/>
        <dbReference type="Rhea" id="RHEA-COMP:11368"/>
        <dbReference type="ChEBI" id="CHEBI:29950"/>
        <dbReference type="ChEBI" id="CHEBI:82612"/>
        <dbReference type="ChEBI" id="CHEBI:85445"/>
        <dbReference type="ChEBI" id="CHEBI:85448"/>
        <dbReference type="EC" id="2.1.1.63"/>
    </reaction>
</comment>
<evidence type="ECO:0000256" key="8">
    <source>
        <dbReference type="ARBA" id="ARBA00023204"/>
    </source>
</evidence>
<evidence type="ECO:0000256" key="9">
    <source>
        <dbReference type="ARBA" id="ARBA00030795"/>
    </source>
</evidence>
<reference evidence="13" key="1">
    <citation type="submission" date="2013-11" db="EMBL/GenBank/DDBJ databases">
        <title>Genome sequence of the fusiform rust pathogen reveals effectors for host alternation and coevolution with pine.</title>
        <authorList>
            <consortium name="DOE Joint Genome Institute"/>
            <person name="Smith K."/>
            <person name="Pendleton A."/>
            <person name="Kubisiak T."/>
            <person name="Anderson C."/>
            <person name="Salamov A."/>
            <person name="Aerts A."/>
            <person name="Riley R."/>
            <person name="Clum A."/>
            <person name="Lindquist E."/>
            <person name="Ence D."/>
            <person name="Campbell M."/>
            <person name="Kronenberg Z."/>
            <person name="Feau N."/>
            <person name="Dhillon B."/>
            <person name="Hamelin R."/>
            <person name="Burleigh J."/>
            <person name="Smith J."/>
            <person name="Yandell M."/>
            <person name="Nelson C."/>
            <person name="Grigoriev I."/>
            <person name="Davis J."/>
        </authorList>
    </citation>
    <scope>NUCLEOTIDE SEQUENCE</scope>
    <source>
        <strain evidence="13">G11</strain>
    </source>
</reference>
<dbReference type="GO" id="GO:0032259">
    <property type="term" value="P:methylation"/>
    <property type="evidence" value="ECO:0007669"/>
    <property type="project" value="UniProtKB-KW"/>
</dbReference>
<evidence type="ECO:0000256" key="11">
    <source>
        <dbReference type="ARBA" id="ARBA00049348"/>
    </source>
</evidence>
<dbReference type="OrthoDB" id="1907495at2759"/>
<dbReference type="GO" id="GO:0006281">
    <property type="term" value="P:DNA repair"/>
    <property type="evidence" value="ECO:0007669"/>
    <property type="project" value="UniProtKB-KW"/>
</dbReference>
<comment type="catalytic activity">
    <reaction evidence="1">
        <text>a 4-O-methyl-thymidine in DNA + L-cysteinyl-[protein] = a thymidine in DNA + S-methyl-L-cysteinyl-[protein]</text>
        <dbReference type="Rhea" id="RHEA:53428"/>
        <dbReference type="Rhea" id="RHEA-COMP:10131"/>
        <dbReference type="Rhea" id="RHEA-COMP:10132"/>
        <dbReference type="Rhea" id="RHEA-COMP:13555"/>
        <dbReference type="Rhea" id="RHEA-COMP:13556"/>
        <dbReference type="ChEBI" id="CHEBI:29950"/>
        <dbReference type="ChEBI" id="CHEBI:82612"/>
        <dbReference type="ChEBI" id="CHEBI:137386"/>
        <dbReference type="ChEBI" id="CHEBI:137387"/>
        <dbReference type="EC" id="2.1.1.63"/>
    </reaction>
</comment>
<dbReference type="InterPro" id="IPR014048">
    <property type="entry name" value="MethylDNA_cys_MeTrfase_DNA-bd"/>
</dbReference>
<comment type="similarity">
    <text evidence="2">Belongs to the MGMT family.</text>
</comment>
<dbReference type="PROSITE" id="PS00374">
    <property type="entry name" value="MGMT"/>
    <property type="match status" value="1"/>
</dbReference>
<proteinExistence type="inferred from homology"/>
<keyword evidence="14" id="KW-1185">Reference proteome</keyword>
<dbReference type="EC" id="2.1.1.63" evidence="3"/>
<organism evidence="13 14">
    <name type="scientific">Cronartium quercuum f. sp. fusiforme G11</name>
    <dbReference type="NCBI Taxonomy" id="708437"/>
    <lineage>
        <taxon>Eukaryota</taxon>
        <taxon>Fungi</taxon>
        <taxon>Dikarya</taxon>
        <taxon>Basidiomycota</taxon>
        <taxon>Pucciniomycotina</taxon>
        <taxon>Pucciniomycetes</taxon>
        <taxon>Pucciniales</taxon>
        <taxon>Coleosporiaceae</taxon>
        <taxon>Cronartium</taxon>
    </lineage>
</organism>
<evidence type="ECO:0000256" key="5">
    <source>
        <dbReference type="ARBA" id="ARBA00022603"/>
    </source>
</evidence>
<name>A0A9P6NDJ7_9BASI</name>
<dbReference type="Gene3D" id="1.10.10.10">
    <property type="entry name" value="Winged helix-like DNA-binding domain superfamily/Winged helix DNA-binding domain"/>
    <property type="match status" value="1"/>
</dbReference>
<dbReference type="SUPFAM" id="SSF46767">
    <property type="entry name" value="Methylated DNA-protein cysteine methyltransferase, C-terminal domain"/>
    <property type="match status" value="1"/>
</dbReference>
<dbReference type="NCBIfam" id="TIGR00589">
    <property type="entry name" value="ogt"/>
    <property type="match status" value="1"/>
</dbReference>
<dbReference type="CDD" id="cd06445">
    <property type="entry name" value="ATase"/>
    <property type="match status" value="1"/>
</dbReference>
<dbReference type="InterPro" id="IPR001497">
    <property type="entry name" value="MethylDNA_cys_MeTrfase_AS"/>
</dbReference>
<evidence type="ECO:0000256" key="6">
    <source>
        <dbReference type="ARBA" id="ARBA00022679"/>
    </source>
</evidence>
<keyword evidence="8" id="KW-0234">DNA repair</keyword>
<evidence type="ECO:0000256" key="7">
    <source>
        <dbReference type="ARBA" id="ARBA00022763"/>
    </source>
</evidence>
<evidence type="ECO:0000256" key="1">
    <source>
        <dbReference type="ARBA" id="ARBA00001286"/>
    </source>
</evidence>
<dbReference type="Pfam" id="PF01035">
    <property type="entry name" value="DNA_binding_1"/>
    <property type="match status" value="1"/>
</dbReference>
<comment type="caution">
    <text evidence="13">The sequence shown here is derived from an EMBL/GenBank/DDBJ whole genome shotgun (WGS) entry which is preliminary data.</text>
</comment>
<gene>
    <name evidence="13" type="ORF">CROQUDRAFT_663362</name>
</gene>
<dbReference type="GO" id="GO:0003908">
    <property type="term" value="F:methylated-DNA-[protein]-cysteine S-methyltransferase activity"/>
    <property type="evidence" value="ECO:0007669"/>
    <property type="project" value="UniProtKB-EC"/>
</dbReference>
<feature type="domain" description="Methylated-DNA-[protein]-cysteine S-methyltransferase DNA binding" evidence="12">
    <location>
        <begin position="53"/>
        <end position="133"/>
    </location>
</feature>
<evidence type="ECO:0000256" key="4">
    <source>
        <dbReference type="ARBA" id="ARBA00015377"/>
    </source>
</evidence>
<keyword evidence="5" id="KW-0489">Methyltransferase</keyword>
<evidence type="ECO:0000313" key="13">
    <source>
        <dbReference type="EMBL" id="KAG0141785.1"/>
    </source>
</evidence>
<dbReference type="EMBL" id="MU167371">
    <property type="protein sequence ID" value="KAG0141785.1"/>
    <property type="molecule type" value="Genomic_DNA"/>
</dbReference>
<dbReference type="Proteomes" id="UP000886653">
    <property type="component" value="Unassembled WGS sequence"/>
</dbReference>
<keyword evidence="6" id="KW-0808">Transferase</keyword>
<evidence type="ECO:0000256" key="2">
    <source>
        <dbReference type="ARBA" id="ARBA00008711"/>
    </source>
</evidence>
<evidence type="ECO:0000256" key="10">
    <source>
        <dbReference type="ARBA" id="ARBA00031621"/>
    </source>
</evidence>
<dbReference type="InterPro" id="IPR036217">
    <property type="entry name" value="MethylDNA_cys_MeTrfase_DNAb"/>
</dbReference>
<protein>
    <recommendedName>
        <fullName evidence="4">Methylated-DNA--protein-cysteine methyltransferase</fullName>
        <ecNumber evidence="3">2.1.1.63</ecNumber>
    </recommendedName>
    <alternativeName>
        <fullName evidence="9">6-O-methylguanine-DNA methyltransferase</fullName>
    </alternativeName>
    <alternativeName>
        <fullName evidence="10">O-6-methylguanine-DNA-alkyltransferase</fullName>
    </alternativeName>
</protein>
<evidence type="ECO:0000256" key="3">
    <source>
        <dbReference type="ARBA" id="ARBA00011918"/>
    </source>
</evidence>
<sequence length="188" mass="20707">MSIAQDSRDIVPTPALLVSTPLPQLSEPVQITYPTTKLQREIYLTPHGKQLSDFQWRVYDVVLRIPYGRVTTYGILAELLSTPHQSGSKARRGSPQAVGNALRTNPFAPFIPCHRIVNADLYIGGFFGDYGIQTATSPGPGAIRNRKVKQRGTSNHVGRKIELLTSEGVRVGHDGMLEGICNDDLWRG</sequence>
<dbReference type="PANTHER" id="PTHR10815:SF13">
    <property type="entry name" value="METHYLATED-DNA--PROTEIN-CYSTEINE METHYLTRANSFERASE"/>
    <property type="match status" value="1"/>
</dbReference>
<dbReference type="InterPro" id="IPR036388">
    <property type="entry name" value="WH-like_DNA-bd_sf"/>
</dbReference>
<keyword evidence="7" id="KW-0227">DNA damage</keyword>
<dbReference type="PANTHER" id="PTHR10815">
    <property type="entry name" value="METHYLATED-DNA--PROTEIN-CYSTEINE METHYLTRANSFERASE"/>
    <property type="match status" value="1"/>
</dbReference>
<evidence type="ECO:0000313" key="14">
    <source>
        <dbReference type="Proteomes" id="UP000886653"/>
    </source>
</evidence>
<accession>A0A9P6NDJ7</accession>